<dbReference type="PANTHER" id="PTHR42930">
    <property type="entry name" value="PHOSPHATE-SPECIFIC TRANSPORT SYSTEM ACCESSORY PROTEIN PHOU"/>
    <property type="match status" value="1"/>
</dbReference>
<accession>A0A6F8Z131</accession>
<dbReference type="GO" id="GO:0006817">
    <property type="term" value="P:phosphate ion transport"/>
    <property type="evidence" value="ECO:0007669"/>
    <property type="project" value="UniProtKB-KW"/>
</dbReference>
<dbReference type="NCBIfam" id="TIGR02135">
    <property type="entry name" value="phoU_full"/>
    <property type="match status" value="1"/>
</dbReference>
<feature type="domain" description="PhoU" evidence="8">
    <location>
        <begin position="20"/>
        <end position="103"/>
    </location>
</feature>
<comment type="subunit">
    <text evidence="3 7">Homodimer.</text>
</comment>
<dbReference type="InterPro" id="IPR026022">
    <property type="entry name" value="PhoU_dom"/>
</dbReference>
<gene>
    <name evidence="9" type="primary">phoU</name>
    <name evidence="9" type="ORF">Psuf_092010</name>
</gene>
<evidence type="ECO:0000256" key="2">
    <source>
        <dbReference type="ARBA" id="ARBA00008107"/>
    </source>
</evidence>
<keyword evidence="5 7" id="KW-0963">Cytoplasm</keyword>
<dbReference type="Gene3D" id="1.20.58.220">
    <property type="entry name" value="Phosphate transport system protein phou homolog 2, domain 2"/>
    <property type="match status" value="1"/>
</dbReference>
<evidence type="ECO:0000313" key="9">
    <source>
        <dbReference type="EMBL" id="BCB91888.1"/>
    </source>
</evidence>
<dbReference type="SUPFAM" id="SSF109755">
    <property type="entry name" value="PhoU-like"/>
    <property type="match status" value="1"/>
</dbReference>
<evidence type="ECO:0000256" key="3">
    <source>
        <dbReference type="ARBA" id="ARBA00011738"/>
    </source>
</evidence>
<evidence type="ECO:0000256" key="6">
    <source>
        <dbReference type="ARBA" id="ARBA00022592"/>
    </source>
</evidence>
<evidence type="ECO:0000256" key="1">
    <source>
        <dbReference type="ARBA" id="ARBA00004496"/>
    </source>
</evidence>
<comment type="function">
    <text evidence="7">Plays a role in the regulation of phosphate uptake.</text>
</comment>
<proteinExistence type="inferred from homology"/>
<dbReference type="Proteomes" id="UP000503011">
    <property type="component" value="Chromosome"/>
</dbReference>
<dbReference type="GO" id="GO:0005737">
    <property type="term" value="C:cytoplasm"/>
    <property type="evidence" value="ECO:0007669"/>
    <property type="project" value="UniProtKB-SubCell"/>
</dbReference>
<sequence length="215" mass="23091">MRTELQVELRLVKEMLASTAQAVRSALGTATTALLAADREAAESVISGDARINDLCWRIEDRVQDTTARQAPVASDLRAMFAALHVAADLERMGDLAKHVARTATRAHPRPAVPADLAPLFGQMAGVADRMTAKLVRVLSEPDLSRAAELDRADDAMDGLHRDLLARILAPGWPHGVQAAIDAALLGRFYERYADHAVNAGRRVAFLVSGEAVVG</sequence>
<evidence type="ECO:0000259" key="8">
    <source>
        <dbReference type="Pfam" id="PF01895"/>
    </source>
</evidence>
<dbReference type="GO" id="GO:0030643">
    <property type="term" value="P:intracellular phosphate ion homeostasis"/>
    <property type="evidence" value="ECO:0007669"/>
    <property type="project" value="InterPro"/>
</dbReference>
<dbReference type="FunFam" id="1.20.58.220:FF:000004">
    <property type="entry name" value="Phosphate-specific transport system accessory protein PhoU"/>
    <property type="match status" value="1"/>
</dbReference>
<organism evidence="9 10">
    <name type="scientific">Phytohabitans suffuscus</name>
    <dbReference type="NCBI Taxonomy" id="624315"/>
    <lineage>
        <taxon>Bacteria</taxon>
        <taxon>Bacillati</taxon>
        <taxon>Actinomycetota</taxon>
        <taxon>Actinomycetes</taxon>
        <taxon>Micromonosporales</taxon>
        <taxon>Micromonosporaceae</taxon>
    </lineage>
</organism>
<evidence type="ECO:0000256" key="4">
    <source>
        <dbReference type="ARBA" id="ARBA00022448"/>
    </source>
</evidence>
<evidence type="ECO:0000256" key="5">
    <source>
        <dbReference type="ARBA" id="ARBA00022490"/>
    </source>
</evidence>
<comment type="similarity">
    <text evidence="2 7">Belongs to the PhoU family.</text>
</comment>
<dbReference type="PIRSF" id="PIRSF003107">
    <property type="entry name" value="PhoU"/>
    <property type="match status" value="1"/>
</dbReference>
<dbReference type="InterPro" id="IPR038078">
    <property type="entry name" value="PhoU-like_sf"/>
</dbReference>
<keyword evidence="6 7" id="KW-0592">Phosphate transport</keyword>
<evidence type="ECO:0000256" key="7">
    <source>
        <dbReference type="PIRNR" id="PIRNR003107"/>
    </source>
</evidence>
<dbReference type="AlphaFoldDB" id="A0A6F8Z131"/>
<reference evidence="9 10" key="2">
    <citation type="submission" date="2020-03" db="EMBL/GenBank/DDBJ databases">
        <authorList>
            <person name="Ichikawa N."/>
            <person name="Kimura A."/>
            <person name="Kitahashi Y."/>
            <person name="Uohara A."/>
        </authorList>
    </citation>
    <scope>NUCLEOTIDE SEQUENCE [LARGE SCALE GENOMIC DNA]</scope>
    <source>
        <strain evidence="9 10">NBRC 105367</strain>
    </source>
</reference>
<feature type="domain" description="PhoU" evidence="8">
    <location>
        <begin position="123"/>
        <end position="204"/>
    </location>
</feature>
<dbReference type="InterPro" id="IPR028366">
    <property type="entry name" value="PhoU"/>
</dbReference>
<reference evidence="9 10" key="1">
    <citation type="submission" date="2020-03" db="EMBL/GenBank/DDBJ databases">
        <title>Whole genome shotgun sequence of Phytohabitans suffuscus NBRC 105367.</title>
        <authorList>
            <person name="Komaki H."/>
            <person name="Tamura T."/>
        </authorList>
    </citation>
    <scope>NUCLEOTIDE SEQUENCE [LARGE SCALE GENOMIC DNA]</scope>
    <source>
        <strain evidence="9 10">NBRC 105367</strain>
    </source>
</reference>
<comment type="subcellular location">
    <subcellularLocation>
        <location evidence="1 7">Cytoplasm</location>
    </subcellularLocation>
</comment>
<keyword evidence="4 7" id="KW-0813">Transport</keyword>
<dbReference type="PANTHER" id="PTHR42930:SF3">
    <property type="entry name" value="PHOSPHATE-SPECIFIC TRANSPORT SYSTEM ACCESSORY PROTEIN PHOU"/>
    <property type="match status" value="1"/>
</dbReference>
<dbReference type="GO" id="GO:0045936">
    <property type="term" value="P:negative regulation of phosphate metabolic process"/>
    <property type="evidence" value="ECO:0007669"/>
    <property type="project" value="InterPro"/>
</dbReference>
<dbReference type="EMBL" id="AP022871">
    <property type="protein sequence ID" value="BCB91888.1"/>
    <property type="molecule type" value="Genomic_DNA"/>
</dbReference>
<dbReference type="RefSeq" id="WP_173165431.1">
    <property type="nucleotide sequence ID" value="NZ_AP022871.1"/>
</dbReference>
<protein>
    <recommendedName>
        <fullName evidence="7">Phosphate-specific transport system accessory protein PhoU</fullName>
    </recommendedName>
</protein>
<keyword evidence="10" id="KW-1185">Reference proteome</keyword>
<name>A0A6F8Z131_9ACTN</name>
<dbReference type="Pfam" id="PF01895">
    <property type="entry name" value="PhoU"/>
    <property type="match status" value="2"/>
</dbReference>
<evidence type="ECO:0000313" key="10">
    <source>
        <dbReference type="Proteomes" id="UP000503011"/>
    </source>
</evidence>
<dbReference type="KEGG" id="psuu:Psuf_092010"/>